<accession>A0ABN3H7C4</accession>
<gene>
    <name evidence="2" type="ORF">GCM10009855_08360</name>
</gene>
<sequence>MVDQLGGVHVAAAHRPHVRHQLCLSAFVVHPEGRDEVDVRMSGEDRVDLPELDAQAAHLDLEVRTADVLQFEVGVRPHQIAGAVHPVAGSTDRVRHETSGGQCRLRVVTASQTGAGHVQFADRSHRHRTQILVEHQQAGAADRSADGHRASRDQRVGAGGHDGGLGGTVGVEHLAAGSPAGDEVVGDGFASEHQDLGTLAQPLGVHGGQRRRCEEDVAQ</sequence>
<proteinExistence type="predicted"/>
<name>A0ABN3H7C4_9ACTN</name>
<feature type="region of interest" description="Disordered" evidence="1">
    <location>
        <begin position="136"/>
        <end position="188"/>
    </location>
</feature>
<dbReference type="Proteomes" id="UP001501170">
    <property type="component" value="Unassembled WGS sequence"/>
</dbReference>
<evidence type="ECO:0000256" key="1">
    <source>
        <dbReference type="SAM" id="MobiDB-lite"/>
    </source>
</evidence>
<evidence type="ECO:0000313" key="3">
    <source>
        <dbReference type="Proteomes" id="UP001501170"/>
    </source>
</evidence>
<evidence type="ECO:0000313" key="2">
    <source>
        <dbReference type="EMBL" id="GAA2371381.1"/>
    </source>
</evidence>
<feature type="compositionally biased region" description="Basic and acidic residues" evidence="1">
    <location>
        <begin position="143"/>
        <end position="155"/>
    </location>
</feature>
<feature type="region of interest" description="Disordered" evidence="1">
    <location>
        <begin position="200"/>
        <end position="219"/>
    </location>
</feature>
<reference evidence="2 3" key="1">
    <citation type="journal article" date="2019" name="Int. J. Syst. Evol. Microbiol.">
        <title>The Global Catalogue of Microorganisms (GCM) 10K type strain sequencing project: providing services to taxonomists for standard genome sequencing and annotation.</title>
        <authorList>
            <consortium name="The Broad Institute Genomics Platform"/>
            <consortium name="The Broad Institute Genome Sequencing Center for Infectious Disease"/>
            <person name="Wu L."/>
            <person name="Ma J."/>
        </authorList>
    </citation>
    <scope>NUCLEOTIDE SEQUENCE [LARGE SCALE GENOMIC DNA]</scope>
    <source>
        <strain evidence="2 3">JCM 16227</strain>
    </source>
</reference>
<organism evidence="2 3">
    <name type="scientific">Gordonia cholesterolivorans</name>
    <dbReference type="NCBI Taxonomy" id="559625"/>
    <lineage>
        <taxon>Bacteria</taxon>
        <taxon>Bacillati</taxon>
        <taxon>Actinomycetota</taxon>
        <taxon>Actinomycetes</taxon>
        <taxon>Mycobacteriales</taxon>
        <taxon>Gordoniaceae</taxon>
        <taxon>Gordonia</taxon>
    </lineage>
</organism>
<dbReference type="EMBL" id="BAAARB010000003">
    <property type="protein sequence ID" value="GAA2371381.1"/>
    <property type="molecule type" value="Genomic_DNA"/>
</dbReference>
<feature type="compositionally biased region" description="Gly residues" evidence="1">
    <location>
        <begin position="157"/>
        <end position="169"/>
    </location>
</feature>
<comment type="caution">
    <text evidence="2">The sequence shown here is derived from an EMBL/GenBank/DDBJ whole genome shotgun (WGS) entry which is preliminary data.</text>
</comment>
<protein>
    <submittedName>
        <fullName evidence="2">Uncharacterized protein</fullName>
    </submittedName>
</protein>
<keyword evidence="3" id="KW-1185">Reference proteome</keyword>